<evidence type="ECO:0000256" key="10">
    <source>
        <dbReference type="ARBA" id="ARBA00047761"/>
    </source>
</evidence>
<comment type="cofactor">
    <cofactor evidence="1">
        <name>Mn(2+)</name>
        <dbReference type="ChEBI" id="CHEBI:29035"/>
    </cofactor>
</comment>
<evidence type="ECO:0000256" key="6">
    <source>
        <dbReference type="ARBA" id="ARBA00022801"/>
    </source>
</evidence>
<keyword evidence="6 12" id="KW-0378">Hydrolase</keyword>
<evidence type="ECO:0000256" key="3">
    <source>
        <dbReference type="ARBA" id="ARBA00006702"/>
    </source>
</evidence>
<evidence type="ECO:0000256" key="1">
    <source>
        <dbReference type="ARBA" id="ARBA00001936"/>
    </source>
</evidence>
<dbReference type="CDD" id="cd00143">
    <property type="entry name" value="PP2Cc"/>
    <property type="match status" value="1"/>
</dbReference>
<dbReference type="OMA" id="PMELNVE"/>
<dbReference type="InterPro" id="IPR001932">
    <property type="entry name" value="PPM-type_phosphatase-like_dom"/>
</dbReference>
<accession>A0A0K9P640</accession>
<evidence type="ECO:0000256" key="4">
    <source>
        <dbReference type="ARBA" id="ARBA00013081"/>
    </source>
</evidence>
<organism evidence="14 15">
    <name type="scientific">Zostera marina</name>
    <name type="common">Eelgrass</name>
    <dbReference type="NCBI Taxonomy" id="29655"/>
    <lineage>
        <taxon>Eukaryota</taxon>
        <taxon>Viridiplantae</taxon>
        <taxon>Streptophyta</taxon>
        <taxon>Embryophyta</taxon>
        <taxon>Tracheophyta</taxon>
        <taxon>Spermatophyta</taxon>
        <taxon>Magnoliopsida</taxon>
        <taxon>Liliopsida</taxon>
        <taxon>Zosteraceae</taxon>
        <taxon>Zostera</taxon>
    </lineage>
</organism>
<dbReference type="OrthoDB" id="10264738at2759"/>
<keyword evidence="8 12" id="KW-0904">Protein phosphatase</keyword>
<keyword evidence="9" id="KW-0464">Manganese</keyword>
<evidence type="ECO:0000256" key="12">
    <source>
        <dbReference type="RuleBase" id="RU003465"/>
    </source>
</evidence>
<comment type="similarity">
    <text evidence="3 12">Belongs to the PP2C family.</text>
</comment>
<dbReference type="SMART" id="SM00332">
    <property type="entry name" value="PP2Cc"/>
    <property type="match status" value="1"/>
</dbReference>
<evidence type="ECO:0000259" key="13">
    <source>
        <dbReference type="PROSITE" id="PS51746"/>
    </source>
</evidence>
<dbReference type="GO" id="GO:0046872">
    <property type="term" value="F:metal ion binding"/>
    <property type="evidence" value="ECO:0007669"/>
    <property type="project" value="UniProtKB-KW"/>
</dbReference>
<comment type="catalytic activity">
    <reaction evidence="11">
        <text>O-phospho-L-threonyl-[protein] + H2O = L-threonyl-[protein] + phosphate</text>
        <dbReference type="Rhea" id="RHEA:47004"/>
        <dbReference type="Rhea" id="RHEA-COMP:11060"/>
        <dbReference type="Rhea" id="RHEA-COMP:11605"/>
        <dbReference type="ChEBI" id="CHEBI:15377"/>
        <dbReference type="ChEBI" id="CHEBI:30013"/>
        <dbReference type="ChEBI" id="CHEBI:43474"/>
        <dbReference type="ChEBI" id="CHEBI:61977"/>
        <dbReference type="EC" id="3.1.3.16"/>
    </reaction>
</comment>
<evidence type="ECO:0000256" key="7">
    <source>
        <dbReference type="ARBA" id="ARBA00022842"/>
    </source>
</evidence>
<dbReference type="InterPro" id="IPR000222">
    <property type="entry name" value="PP2C_BS"/>
</dbReference>
<proteinExistence type="inferred from homology"/>
<evidence type="ECO:0000256" key="2">
    <source>
        <dbReference type="ARBA" id="ARBA00001946"/>
    </source>
</evidence>
<dbReference type="PROSITE" id="PS01032">
    <property type="entry name" value="PPM_1"/>
    <property type="match status" value="1"/>
</dbReference>
<keyword evidence="7" id="KW-0460">Magnesium</keyword>
<keyword evidence="15" id="KW-1185">Reference proteome</keyword>
<evidence type="ECO:0000313" key="14">
    <source>
        <dbReference type="EMBL" id="KMZ63635.1"/>
    </source>
</evidence>
<dbReference type="GO" id="GO:0004722">
    <property type="term" value="F:protein serine/threonine phosphatase activity"/>
    <property type="evidence" value="ECO:0000318"/>
    <property type="project" value="GO_Central"/>
</dbReference>
<feature type="domain" description="PPM-type phosphatase" evidence="13">
    <location>
        <begin position="87"/>
        <end position="345"/>
    </location>
</feature>
<comment type="catalytic activity">
    <reaction evidence="10">
        <text>O-phospho-L-seryl-[protein] + H2O = L-seryl-[protein] + phosphate</text>
        <dbReference type="Rhea" id="RHEA:20629"/>
        <dbReference type="Rhea" id="RHEA-COMP:9863"/>
        <dbReference type="Rhea" id="RHEA-COMP:11604"/>
        <dbReference type="ChEBI" id="CHEBI:15377"/>
        <dbReference type="ChEBI" id="CHEBI:29999"/>
        <dbReference type="ChEBI" id="CHEBI:43474"/>
        <dbReference type="ChEBI" id="CHEBI:83421"/>
        <dbReference type="EC" id="3.1.3.16"/>
    </reaction>
</comment>
<comment type="caution">
    <text evidence="14">The sequence shown here is derived from an EMBL/GenBank/DDBJ whole genome shotgun (WGS) entry which is preliminary data.</text>
</comment>
<evidence type="ECO:0000313" key="15">
    <source>
        <dbReference type="Proteomes" id="UP000036987"/>
    </source>
</evidence>
<dbReference type="STRING" id="29655.A0A0K9P640"/>
<evidence type="ECO:0000256" key="11">
    <source>
        <dbReference type="ARBA" id="ARBA00048336"/>
    </source>
</evidence>
<dbReference type="Gene3D" id="3.60.40.10">
    <property type="entry name" value="PPM-type phosphatase domain"/>
    <property type="match status" value="1"/>
</dbReference>
<dbReference type="GO" id="GO:0009738">
    <property type="term" value="P:abscisic acid-activated signaling pathway"/>
    <property type="evidence" value="ECO:0000318"/>
    <property type="project" value="GO_Central"/>
</dbReference>
<dbReference type="Proteomes" id="UP000036987">
    <property type="component" value="Unassembled WGS sequence"/>
</dbReference>
<dbReference type="PROSITE" id="PS51746">
    <property type="entry name" value="PPM_2"/>
    <property type="match status" value="1"/>
</dbReference>
<name>A0A0K9P640_ZOSMR</name>
<dbReference type="InterPro" id="IPR036457">
    <property type="entry name" value="PPM-type-like_dom_sf"/>
</dbReference>
<dbReference type="SUPFAM" id="SSF81606">
    <property type="entry name" value="PP2C-like"/>
    <property type="match status" value="1"/>
</dbReference>
<sequence>MANVTGFYVPVIYPSIKMQTESGEYDGSGFGRTETCRDSTSPLVTVLTSKRPIRIEIPNIETSPVGFGGGVEDKEGGVDMVEIGSARFSVYSKKGKVKTYMEDRFCASVNIGDDSKLAFFGVFDGHGGTTAAEFVAKKIEKNMLDVFPAGIIFGEEECVGRINEAVKISYLRTDSQLLNENVAGGSCSVTTLIKNGHLVVSNAGDCRAVISKAGIAEPLTSDHRPSREDEKTRIESNGGYVNEVHGIWRLAGSLAVSRGMGDSHLKQWVIPDPETTVLRIKEEHELLILASDGLWDKVSNQEAVDIARSLSNNNTPSSLSSCKKLVDLAISRGSSDDITAVVINLGRFV</sequence>
<dbReference type="EC" id="3.1.3.16" evidence="4"/>
<dbReference type="PANTHER" id="PTHR47992">
    <property type="entry name" value="PROTEIN PHOSPHATASE"/>
    <property type="match status" value="1"/>
</dbReference>
<reference evidence="15" key="1">
    <citation type="journal article" date="2016" name="Nature">
        <title>The genome of the seagrass Zostera marina reveals angiosperm adaptation to the sea.</title>
        <authorList>
            <person name="Olsen J.L."/>
            <person name="Rouze P."/>
            <person name="Verhelst B."/>
            <person name="Lin Y.-C."/>
            <person name="Bayer T."/>
            <person name="Collen J."/>
            <person name="Dattolo E."/>
            <person name="De Paoli E."/>
            <person name="Dittami S."/>
            <person name="Maumus F."/>
            <person name="Michel G."/>
            <person name="Kersting A."/>
            <person name="Lauritano C."/>
            <person name="Lohaus R."/>
            <person name="Toepel M."/>
            <person name="Tonon T."/>
            <person name="Vanneste K."/>
            <person name="Amirebrahimi M."/>
            <person name="Brakel J."/>
            <person name="Bostroem C."/>
            <person name="Chovatia M."/>
            <person name="Grimwood J."/>
            <person name="Jenkins J.W."/>
            <person name="Jueterbock A."/>
            <person name="Mraz A."/>
            <person name="Stam W.T."/>
            <person name="Tice H."/>
            <person name="Bornberg-Bauer E."/>
            <person name="Green P.J."/>
            <person name="Pearson G.A."/>
            <person name="Procaccini G."/>
            <person name="Duarte C.M."/>
            <person name="Schmutz J."/>
            <person name="Reusch T.B.H."/>
            <person name="Van de Peer Y."/>
        </authorList>
    </citation>
    <scope>NUCLEOTIDE SEQUENCE [LARGE SCALE GENOMIC DNA]</scope>
    <source>
        <strain evidence="15">cv. Finnish</strain>
    </source>
</reference>
<dbReference type="AlphaFoldDB" id="A0A0K9P640"/>
<protein>
    <recommendedName>
        <fullName evidence="4">protein-serine/threonine phosphatase</fullName>
        <ecNumber evidence="4">3.1.3.16</ecNumber>
    </recommendedName>
</protein>
<dbReference type="InterPro" id="IPR015655">
    <property type="entry name" value="PP2C"/>
</dbReference>
<dbReference type="EMBL" id="LFYR01001213">
    <property type="protein sequence ID" value="KMZ63635.1"/>
    <property type="molecule type" value="Genomic_DNA"/>
</dbReference>
<comment type="cofactor">
    <cofactor evidence="2">
        <name>Mg(2+)</name>
        <dbReference type="ChEBI" id="CHEBI:18420"/>
    </cofactor>
</comment>
<evidence type="ECO:0000256" key="9">
    <source>
        <dbReference type="ARBA" id="ARBA00023211"/>
    </source>
</evidence>
<evidence type="ECO:0000256" key="5">
    <source>
        <dbReference type="ARBA" id="ARBA00022723"/>
    </source>
</evidence>
<evidence type="ECO:0000256" key="8">
    <source>
        <dbReference type="ARBA" id="ARBA00022912"/>
    </source>
</evidence>
<dbReference type="Pfam" id="PF00481">
    <property type="entry name" value="PP2C"/>
    <property type="match status" value="1"/>
</dbReference>
<keyword evidence="5" id="KW-0479">Metal-binding</keyword>
<gene>
    <name evidence="14" type="ORF">ZOSMA_3G01170</name>
</gene>